<comment type="caution">
    <text evidence="1">The sequence shown here is derived from an EMBL/GenBank/DDBJ whole genome shotgun (WGS) entry which is preliminary data.</text>
</comment>
<reference evidence="1" key="1">
    <citation type="submission" date="2021-06" db="EMBL/GenBank/DDBJ databases">
        <authorList>
            <person name="Hodson N. C."/>
            <person name="Mongue J. A."/>
            <person name="Jaron S. K."/>
        </authorList>
    </citation>
    <scope>NUCLEOTIDE SEQUENCE</scope>
</reference>
<dbReference type="EMBL" id="CAJVCH010228742">
    <property type="protein sequence ID" value="CAG7732308.1"/>
    <property type="molecule type" value="Genomic_DNA"/>
</dbReference>
<evidence type="ECO:0000313" key="1">
    <source>
        <dbReference type="EMBL" id="CAG7732308.1"/>
    </source>
</evidence>
<keyword evidence="2" id="KW-1185">Reference proteome</keyword>
<feature type="non-terminal residue" evidence="1">
    <location>
        <position position="1"/>
    </location>
</feature>
<dbReference type="Proteomes" id="UP000708208">
    <property type="component" value="Unassembled WGS sequence"/>
</dbReference>
<dbReference type="AlphaFoldDB" id="A0A8J2K332"/>
<protein>
    <submittedName>
        <fullName evidence="1">Uncharacterized protein</fullName>
    </submittedName>
</protein>
<proteinExistence type="predicted"/>
<gene>
    <name evidence="1" type="ORF">AFUS01_LOCUS20830</name>
</gene>
<evidence type="ECO:0000313" key="2">
    <source>
        <dbReference type="Proteomes" id="UP000708208"/>
    </source>
</evidence>
<sequence length="43" mass="5003">MNYKCCQHEEQAPTFCPHYLFCSRSVASSKRNLQRNLICGPLQ</sequence>
<name>A0A8J2K332_9HEXA</name>
<organism evidence="1 2">
    <name type="scientific">Allacma fusca</name>
    <dbReference type="NCBI Taxonomy" id="39272"/>
    <lineage>
        <taxon>Eukaryota</taxon>
        <taxon>Metazoa</taxon>
        <taxon>Ecdysozoa</taxon>
        <taxon>Arthropoda</taxon>
        <taxon>Hexapoda</taxon>
        <taxon>Collembola</taxon>
        <taxon>Symphypleona</taxon>
        <taxon>Sminthuridae</taxon>
        <taxon>Allacma</taxon>
    </lineage>
</organism>
<accession>A0A8J2K332</accession>